<evidence type="ECO:0000256" key="3">
    <source>
        <dbReference type="ARBA" id="ARBA00022723"/>
    </source>
</evidence>
<dbReference type="EC" id="1.2.7.4" evidence="2"/>
<dbReference type="InterPro" id="IPR016099">
    <property type="entry name" value="Prismane-like_a/b-sand"/>
</dbReference>
<evidence type="ECO:0000256" key="6">
    <source>
        <dbReference type="ARBA" id="ARBA00048733"/>
    </source>
</evidence>
<dbReference type="GO" id="GO:0043885">
    <property type="term" value="F:anaerobic carbon-monoxide dehydrogenase activity"/>
    <property type="evidence" value="ECO:0007669"/>
    <property type="project" value="UniProtKB-EC"/>
</dbReference>
<dbReference type="PANTHER" id="PTHR30109:SF4">
    <property type="entry name" value="CARBON MONOXIDE DEHYDROGENASE"/>
    <property type="match status" value="1"/>
</dbReference>
<dbReference type="AlphaFoldDB" id="A0A3B1CVX1"/>
<organism evidence="7">
    <name type="scientific">hydrothermal vent metagenome</name>
    <dbReference type="NCBI Taxonomy" id="652676"/>
    <lineage>
        <taxon>unclassified sequences</taxon>
        <taxon>metagenomes</taxon>
        <taxon>ecological metagenomes</taxon>
    </lineage>
</organism>
<dbReference type="EMBL" id="UOGI01000385">
    <property type="protein sequence ID" value="VAX34756.1"/>
    <property type="molecule type" value="Genomic_DNA"/>
</dbReference>
<keyword evidence="3" id="KW-0479">Metal-binding</keyword>
<name>A0A3B1CVX1_9ZZZZ</name>
<evidence type="ECO:0000256" key="2">
    <source>
        <dbReference type="ARBA" id="ARBA00012819"/>
    </source>
</evidence>
<keyword evidence="4" id="KW-0408">Iron</keyword>
<dbReference type="NCBIfam" id="TIGR01702">
    <property type="entry name" value="CO_DH_cata"/>
    <property type="match status" value="1"/>
</dbReference>
<feature type="non-terminal residue" evidence="7">
    <location>
        <position position="1"/>
    </location>
</feature>
<evidence type="ECO:0000313" key="7">
    <source>
        <dbReference type="EMBL" id="VAX34756.1"/>
    </source>
</evidence>
<sequence length="348" mass="36276">AKDAGAKGIRVVGSIETGQELIQRYPPDDVFVGLTGNWLNQEYVLATGAVDLFVVDMNCSVPTLGIFADKYNATVASVSKLVRIPGVNLNYEYEPENVEGLAMDLIKVAIENFKNRKGKETFIPANKQKAIVGFSTEAILGALGGTLEPLLDVIKKGAIKGVTALVSCSTLTNGPQDSLTVAVAKELIKRDILVLSAGCGNAALQVAGMQTIEAQELAGEGLKSVCKTLGIPPVLSFGTCTDTGRIAVLVTAIADALGVDPSQLPVAVTAPEYMEQKATIDAIFAVAFGLYTHVSPVPHVTGAPDVVKLLTEDIEGITGGKIAVGDDPVVIADGIEGHIVKKRTALGI</sequence>
<dbReference type="GO" id="GO:0042542">
    <property type="term" value="P:response to hydrogen peroxide"/>
    <property type="evidence" value="ECO:0007669"/>
    <property type="project" value="TreeGrafter"/>
</dbReference>
<dbReference type="SUPFAM" id="SSF56821">
    <property type="entry name" value="Prismane protein-like"/>
    <property type="match status" value="1"/>
</dbReference>
<dbReference type="FunFam" id="3.40.50.2030:FF:000003">
    <property type="entry name" value="Carbon monoxide dehydrogenase"/>
    <property type="match status" value="1"/>
</dbReference>
<dbReference type="GO" id="GO:0006091">
    <property type="term" value="P:generation of precursor metabolites and energy"/>
    <property type="evidence" value="ECO:0007669"/>
    <property type="project" value="InterPro"/>
</dbReference>
<proteinExistence type="predicted"/>
<dbReference type="PANTHER" id="PTHR30109">
    <property type="entry name" value="HYDROXYLAMINE REDUCTASE"/>
    <property type="match status" value="1"/>
</dbReference>
<dbReference type="Pfam" id="PF03063">
    <property type="entry name" value="Prismane"/>
    <property type="match status" value="1"/>
</dbReference>
<evidence type="ECO:0000256" key="4">
    <source>
        <dbReference type="ARBA" id="ARBA00023004"/>
    </source>
</evidence>
<dbReference type="InterPro" id="IPR011254">
    <property type="entry name" value="Prismane-like_sf"/>
</dbReference>
<comment type="catalytic activity">
    <reaction evidence="6">
        <text>CO + 2 oxidized [2Fe-2S]-[ferredoxin] + H2O = 2 reduced [2Fe-2S]-[ferredoxin] + CO2 + 2 H(+)</text>
        <dbReference type="Rhea" id="RHEA:21040"/>
        <dbReference type="Rhea" id="RHEA-COMP:10000"/>
        <dbReference type="Rhea" id="RHEA-COMP:10001"/>
        <dbReference type="ChEBI" id="CHEBI:15377"/>
        <dbReference type="ChEBI" id="CHEBI:15378"/>
        <dbReference type="ChEBI" id="CHEBI:16526"/>
        <dbReference type="ChEBI" id="CHEBI:17245"/>
        <dbReference type="ChEBI" id="CHEBI:33737"/>
        <dbReference type="ChEBI" id="CHEBI:33738"/>
        <dbReference type="EC" id="1.2.7.4"/>
    </reaction>
</comment>
<protein>
    <recommendedName>
        <fullName evidence="2">anaerobic carbon-monoxide dehydrogenase</fullName>
        <ecNumber evidence="2">1.2.7.4</ecNumber>
    </recommendedName>
</protein>
<keyword evidence="5" id="KW-0411">Iron-sulfur</keyword>
<dbReference type="GO" id="GO:0016151">
    <property type="term" value="F:nickel cation binding"/>
    <property type="evidence" value="ECO:0007669"/>
    <property type="project" value="InterPro"/>
</dbReference>
<reference evidence="7" key="1">
    <citation type="submission" date="2018-06" db="EMBL/GenBank/DDBJ databases">
        <authorList>
            <person name="Zhirakovskaya E."/>
        </authorList>
    </citation>
    <scope>NUCLEOTIDE SEQUENCE</scope>
</reference>
<dbReference type="Gene3D" id="3.40.50.2030">
    <property type="match status" value="2"/>
</dbReference>
<evidence type="ECO:0000256" key="1">
    <source>
        <dbReference type="ARBA" id="ARBA00001966"/>
    </source>
</evidence>
<dbReference type="InterPro" id="IPR004137">
    <property type="entry name" value="HCP/CODH"/>
</dbReference>
<accession>A0A3B1CVX1</accession>
<comment type="cofactor">
    <cofactor evidence="1">
        <name>[4Fe-4S] cluster</name>
        <dbReference type="ChEBI" id="CHEBI:49883"/>
    </cofactor>
</comment>
<dbReference type="GO" id="GO:0004601">
    <property type="term" value="F:peroxidase activity"/>
    <property type="evidence" value="ECO:0007669"/>
    <property type="project" value="TreeGrafter"/>
</dbReference>
<dbReference type="GO" id="GO:0050418">
    <property type="term" value="F:hydroxylamine reductase activity"/>
    <property type="evidence" value="ECO:0007669"/>
    <property type="project" value="TreeGrafter"/>
</dbReference>
<gene>
    <name evidence="7" type="ORF">MNBD_NITROSPIRAE03-477</name>
</gene>
<dbReference type="GO" id="GO:0051539">
    <property type="term" value="F:4 iron, 4 sulfur cluster binding"/>
    <property type="evidence" value="ECO:0007669"/>
    <property type="project" value="InterPro"/>
</dbReference>
<evidence type="ECO:0000256" key="5">
    <source>
        <dbReference type="ARBA" id="ARBA00023014"/>
    </source>
</evidence>
<dbReference type="InterPro" id="IPR010047">
    <property type="entry name" value="CODH"/>
</dbReference>